<dbReference type="SMART" id="SM00822">
    <property type="entry name" value="PKS_KR"/>
    <property type="match status" value="1"/>
</dbReference>
<proteinExistence type="inferred from homology"/>
<dbReference type="Pfam" id="PF00106">
    <property type="entry name" value="adh_short"/>
    <property type="match status" value="1"/>
</dbReference>
<gene>
    <name evidence="6" type="ORF">VA596_32885</name>
</gene>
<dbReference type="InterPro" id="IPR036291">
    <property type="entry name" value="NAD(P)-bd_dom_sf"/>
</dbReference>
<dbReference type="PRINTS" id="PR00080">
    <property type="entry name" value="SDRFAMILY"/>
</dbReference>
<dbReference type="EMBL" id="JAYFSI010000009">
    <property type="protein sequence ID" value="MEA5364366.1"/>
    <property type="molecule type" value="Genomic_DNA"/>
</dbReference>
<dbReference type="Gene3D" id="3.40.50.720">
    <property type="entry name" value="NAD(P)-binding Rossmann-like Domain"/>
    <property type="match status" value="1"/>
</dbReference>
<comment type="similarity">
    <text evidence="1 3">Belongs to the short-chain dehydrogenases/reductases (SDR) family.</text>
</comment>
<dbReference type="PROSITE" id="PS00061">
    <property type="entry name" value="ADH_SHORT"/>
    <property type="match status" value="1"/>
</dbReference>
<organism evidence="6 7">
    <name type="scientific">Amycolatopsis heterodermiae</name>
    <dbReference type="NCBI Taxonomy" id="3110235"/>
    <lineage>
        <taxon>Bacteria</taxon>
        <taxon>Bacillati</taxon>
        <taxon>Actinomycetota</taxon>
        <taxon>Actinomycetes</taxon>
        <taxon>Pseudonocardiales</taxon>
        <taxon>Pseudonocardiaceae</taxon>
        <taxon>Amycolatopsis</taxon>
    </lineage>
</organism>
<dbReference type="InterPro" id="IPR020904">
    <property type="entry name" value="Sc_DH/Rdtase_CS"/>
</dbReference>
<dbReference type="NCBIfam" id="NF006114">
    <property type="entry name" value="PRK08263.1"/>
    <property type="match status" value="1"/>
</dbReference>
<reference evidence="6 7" key="1">
    <citation type="submission" date="2023-12" db="EMBL/GenBank/DDBJ databases">
        <title>Amycolatopsis sp. V23-08.</title>
        <authorList>
            <person name="Somphong A."/>
        </authorList>
    </citation>
    <scope>NUCLEOTIDE SEQUENCE [LARGE SCALE GENOMIC DNA]</scope>
    <source>
        <strain evidence="6 7">V23-08</strain>
    </source>
</reference>
<evidence type="ECO:0000256" key="2">
    <source>
        <dbReference type="ARBA" id="ARBA00023002"/>
    </source>
</evidence>
<feature type="domain" description="Ketoreductase" evidence="5">
    <location>
        <begin position="4"/>
        <end position="187"/>
    </location>
</feature>
<accession>A0ABU5RDM7</accession>
<comment type="caution">
    <text evidence="6">The sequence shown here is derived from an EMBL/GenBank/DDBJ whole genome shotgun (WGS) entry which is preliminary data.</text>
</comment>
<evidence type="ECO:0000259" key="5">
    <source>
        <dbReference type="SMART" id="SM00822"/>
    </source>
</evidence>
<name>A0ABU5RDM7_9PSEU</name>
<keyword evidence="2" id="KW-0560">Oxidoreductase</keyword>
<dbReference type="PRINTS" id="PR00081">
    <property type="entry name" value="GDHRDH"/>
</dbReference>
<dbReference type="InterPro" id="IPR057326">
    <property type="entry name" value="KR_dom"/>
</dbReference>
<dbReference type="InterPro" id="IPR002347">
    <property type="entry name" value="SDR_fam"/>
</dbReference>
<dbReference type="Proteomes" id="UP001304298">
    <property type="component" value="Unassembled WGS sequence"/>
</dbReference>
<evidence type="ECO:0000256" key="4">
    <source>
        <dbReference type="SAM" id="MobiDB-lite"/>
    </source>
</evidence>
<dbReference type="SUPFAM" id="SSF51735">
    <property type="entry name" value="NAD(P)-binding Rossmann-fold domains"/>
    <property type="match status" value="1"/>
</dbReference>
<sequence>MTGKVWFVTGSSRGLGREIVNAALERGDSVVATARDPRSLGDLPADRALAVALDVTDEAAADRAIKAAVERFGRIDVVVNNAGYADFGSIEDTPAAQFRAQIETNLMGVVTVTRAAIPVLREQGHGHIIQISTVGGRIAPGVGLAAYSAAKHGVEGFSGVLANELKPFGVKVTIVEPGGFRTDWAGSSMAFIEPSEAYQPVLNPMIEHIRGPEQLATGDPAKAGRVITELADLAEPPLRLPLGSDAVLLIRATDEAKIAEIDAWAETSRRTDADDAEQRDFSSLARN</sequence>
<evidence type="ECO:0000313" key="6">
    <source>
        <dbReference type="EMBL" id="MEA5364366.1"/>
    </source>
</evidence>
<dbReference type="PANTHER" id="PTHR43976">
    <property type="entry name" value="SHORT CHAIN DEHYDROGENASE"/>
    <property type="match status" value="1"/>
</dbReference>
<dbReference type="PANTHER" id="PTHR43976:SF16">
    <property type="entry name" value="SHORT-CHAIN DEHYDROGENASE_REDUCTASE FAMILY PROTEIN"/>
    <property type="match status" value="1"/>
</dbReference>
<evidence type="ECO:0000256" key="3">
    <source>
        <dbReference type="RuleBase" id="RU000363"/>
    </source>
</evidence>
<feature type="compositionally biased region" description="Basic and acidic residues" evidence="4">
    <location>
        <begin position="268"/>
        <end position="280"/>
    </location>
</feature>
<dbReference type="InterPro" id="IPR051911">
    <property type="entry name" value="SDR_oxidoreductase"/>
</dbReference>
<protein>
    <submittedName>
        <fullName evidence="6">SDR family NAD(P)-dependent oxidoreductase</fullName>
    </submittedName>
</protein>
<evidence type="ECO:0000256" key="1">
    <source>
        <dbReference type="ARBA" id="ARBA00006484"/>
    </source>
</evidence>
<keyword evidence="7" id="KW-1185">Reference proteome</keyword>
<feature type="region of interest" description="Disordered" evidence="4">
    <location>
        <begin position="268"/>
        <end position="287"/>
    </location>
</feature>
<evidence type="ECO:0000313" key="7">
    <source>
        <dbReference type="Proteomes" id="UP001304298"/>
    </source>
</evidence>
<dbReference type="RefSeq" id="WP_323332112.1">
    <property type="nucleotide sequence ID" value="NZ_JAYFSI010000009.1"/>
</dbReference>
<dbReference type="CDD" id="cd05374">
    <property type="entry name" value="17beta-HSD-like_SDR_c"/>
    <property type="match status" value="1"/>
</dbReference>